<dbReference type="Pfam" id="PF02310">
    <property type="entry name" value="B12-binding"/>
    <property type="match status" value="1"/>
</dbReference>
<proteinExistence type="predicted"/>
<keyword evidence="4" id="KW-1185">Reference proteome</keyword>
<dbReference type="PROSITE" id="PS51332">
    <property type="entry name" value="B12_BINDING"/>
    <property type="match status" value="1"/>
</dbReference>
<dbReference type="EMBL" id="QGGW01000011">
    <property type="protein sequence ID" value="PWK57956.1"/>
    <property type="molecule type" value="Genomic_DNA"/>
</dbReference>
<dbReference type="AlphaFoldDB" id="A0A316GDG6"/>
<evidence type="ECO:0000313" key="3">
    <source>
        <dbReference type="EMBL" id="PWK57956.1"/>
    </source>
</evidence>
<dbReference type="GO" id="GO:0046872">
    <property type="term" value="F:metal ion binding"/>
    <property type="evidence" value="ECO:0007669"/>
    <property type="project" value="InterPro"/>
</dbReference>
<dbReference type="RefSeq" id="WP_109670351.1">
    <property type="nucleotide sequence ID" value="NZ_QGGW01000011.1"/>
</dbReference>
<dbReference type="Gene3D" id="1.10.1240.10">
    <property type="entry name" value="Methionine synthase domain"/>
    <property type="match status" value="1"/>
</dbReference>
<organism evidence="3 4">
    <name type="scientific">Roseicyclus mahoneyensis</name>
    <dbReference type="NCBI Taxonomy" id="164332"/>
    <lineage>
        <taxon>Bacteria</taxon>
        <taxon>Pseudomonadati</taxon>
        <taxon>Pseudomonadota</taxon>
        <taxon>Alphaproteobacteria</taxon>
        <taxon>Rhodobacterales</taxon>
        <taxon>Roseobacteraceae</taxon>
        <taxon>Roseicyclus</taxon>
    </lineage>
</organism>
<dbReference type="Gene3D" id="3.40.50.280">
    <property type="entry name" value="Cobalamin-binding domain"/>
    <property type="match status" value="1"/>
</dbReference>
<reference evidence="3 4" key="1">
    <citation type="submission" date="2018-05" db="EMBL/GenBank/DDBJ databases">
        <title>Genomic Encyclopedia of Type Strains, Phase IV (KMG-IV): sequencing the most valuable type-strain genomes for metagenomic binning, comparative biology and taxonomic classification.</title>
        <authorList>
            <person name="Goeker M."/>
        </authorList>
    </citation>
    <scope>NUCLEOTIDE SEQUENCE [LARGE SCALE GENOMIC DNA]</scope>
    <source>
        <strain evidence="3 4">DSM 16097</strain>
    </source>
</reference>
<dbReference type="InterPro" id="IPR036594">
    <property type="entry name" value="Meth_synthase_dom"/>
</dbReference>
<dbReference type="GO" id="GO:0031419">
    <property type="term" value="F:cobalamin binding"/>
    <property type="evidence" value="ECO:0007669"/>
    <property type="project" value="InterPro"/>
</dbReference>
<dbReference type="InterPro" id="IPR003759">
    <property type="entry name" value="Cbl-bd_cap"/>
</dbReference>
<dbReference type="InterPro" id="IPR036724">
    <property type="entry name" value="Cobalamin-bd_sf"/>
</dbReference>
<gene>
    <name evidence="3" type="ORF">C7455_1115</name>
</gene>
<evidence type="ECO:0000256" key="1">
    <source>
        <dbReference type="SAM" id="MobiDB-lite"/>
    </source>
</evidence>
<accession>A0A316GDG6</accession>
<feature type="region of interest" description="Disordered" evidence="1">
    <location>
        <begin position="1"/>
        <end position="21"/>
    </location>
</feature>
<protein>
    <submittedName>
        <fullName evidence="3">Methanogenic corrinoid protein MtbC1</fullName>
    </submittedName>
</protein>
<dbReference type="Proteomes" id="UP000245708">
    <property type="component" value="Unassembled WGS sequence"/>
</dbReference>
<name>A0A316GDG6_9RHOB</name>
<dbReference type="InterPro" id="IPR006158">
    <property type="entry name" value="Cobalamin-bd"/>
</dbReference>
<dbReference type="Pfam" id="PF02607">
    <property type="entry name" value="B12-binding_2"/>
    <property type="match status" value="1"/>
</dbReference>
<dbReference type="OrthoDB" id="5498228at2"/>
<comment type="caution">
    <text evidence="3">The sequence shown here is derived from an EMBL/GenBank/DDBJ whole genome shotgun (WGS) entry which is preliminary data.</text>
</comment>
<feature type="domain" description="B12-binding" evidence="2">
    <location>
        <begin position="139"/>
        <end position="272"/>
    </location>
</feature>
<evidence type="ECO:0000259" key="2">
    <source>
        <dbReference type="PROSITE" id="PS51332"/>
    </source>
</evidence>
<sequence length="278" mass="29705">MTDQPQIPAPRPGNCPGRPSDLSRLAQSAVARLCAEMRAQPGRTDAQKVLGDPCAAALAYALCDDDDLAASVLVEDLLEAGLSVEDVCFDHLAPAARRLGELWDKDRLPFSEVALASARIQAILRRMPASRMTPSCAHGKGAVFAAVPGEQHTLGVMMAADLFRRNGWDVGLMVGQTHDELVSRISRDDRPVIGLSCSGDHSYPALRRLLAALARTRPDAQMLLSGQIIKDAAKLTTLPAPVTLVADVAEAEAQMIRIEAMVAANRKGQSQRRSNSAA</sequence>
<dbReference type="SUPFAM" id="SSF52242">
    <property type="entry name" value="Cobalamin (vitamin B12)-binding domain"/>
    <property type="match status" value="1"/>
</dbReference>
<evidence type="ECO:0000313" key="4">
    <source>
        <dbReference type="Proteomes" id="UP000245708"/>
    </source>
</evidence>